<evidence type="ECO:0000313" key="2">
    <source>
        <dbReference type="Proteomes" id="UP000322214"/>
    </source>
</evidence>
<dbReference type="KEGG" id="mff:MFFC18_47700"/>
<protein>
    <submittedName>
        <fullName evidence="1">Uncharacterized protein</fullName>
    </submittedName>
</protein>
<gene>
    <name evidence="1" type="ORF">MFFC18_47700</name>
</gene>
<name>A0A5B9PDR7_9BACT</name>
<reference evidence="1 2" key="1">
    <citation type="submission" date="2019-08" db="EMBL/GenBank/DDBJ databases">
        <title>Deep-cultivation of Planctomycetes and their phenomic and genomic characterization uncovers novel biology.</title>
        <authorList>
            <person name="Wiegand S."/>
            <person name="Jogler M."/>
            <person name="Boedeker C."/>
            <person name="Pinto D."/>
            <person name="Vollmers J."/>
            <person name="Rivas-Marin E."/>
            <person name="Kohn T."/>
            <person name="Peeters S.H."/>
            <person name="Heuer A."/>
            <person name="Rast P."/>
            <person name="Oberbeckmann S."/>
            <person name="Bunk B."/>
            <person name="Jeske O."/>
            <person name="Meyerdierks A."/>
            <person name="Storesund J.E."/>
            <person name="Kallscheuer N."/>
            <person name="Luecker S."/>
            <person name="Lage O.M."/>
            <person name="Pohl T."/>
            <person name="Merkel B.J."/>
            <person name="Hornburger P."/>
            <person name="Mueller R.-W."/>
            <person name="Bruemmer F."/>
            <person name="Labrenz M."/>
            <person name="Spormann A.M."/>
            <person name="Op den Camp H."/>
            <person name="Overmann J."/>
            <person name="Amann R."/>
            <person name="Jetten M.S.M."/>
            <person name="Mascher T."/>
            <person name="Medema M.H."/>
            <person name="Devos D.P."/>
            <person name="Kaster A.-K."/>
            <person name="Ovreas L."/>
            <person name="Rohde M."/>
            <person name="Galperin M.Y."/>
            <person name="Jogler C."/>
        </authorList>
    </citation>
    <scope>NUCLEOTIDE SEQUENCE [LARGE SCALE GENOMIC DNA]</scope>
    <source>
        <strain evidence="1 2">FC18</strain>
    </source>
</reference>
<sequence length="116" mass="12552">MLSAVKLGRVSTRVGGFVIPSPNPDDPNVFAAIDGSGVAEFSCVSYTGRDLDANALFARYVDSGAKIPDVEQLLSDFDDYLRQIKTFKVGNVLGLRSNGADRELYLTHQRPPDGSM</sequence>
<dbReference type="Proteomes" id="UP000322214">
    <property type="component" value="Chromosome"/>
</dbReference>
<proteinExistence type="predicted"/>
<keyword evidence="2" id="KW-1185">Reference proteome</keyword>
<dbReference type="RefSeq" id="WP_075083601.1">
    <property type="nucleotide sequence ID" value="NZ_CP042912.1"/>
</dbReference>
<dbReference type="EMBL" id="CP042912">
    <property type="protein sequence ID" value="QEG24847.1"/>
    <property type="molecule type" value="Genomic_DNA"/>
</dbReference>
<dbReference type="OrthoDB" id="282419at2"/>
<accession>A0A5B9PDR7</accession>
<organism evidence="1 2">
    <name type="scientific">Mariniblastus fucicola</name>
    <dbReference type="NCBI Taxonomy" id="980251"/>
    <lineage>
        <taxon>Bacteria</taxon>
        <taxon>Pseudomonadati</taxon>
        <taxon>Planctomycetota</taxon>
        <taxon>Planctomycetia</taxon>
        <taxon>Pirellulales</taxon>
        <taxon>Pirellulaceae</taxon>
        <taxon>Mariniblastus</taxon>
    </lineage>
</organism>
<dbReference type="AlphaFoldDB" id="A0A5B9PDR7"/>
<evidence type="ECO:0000313" key="1">
    <source>
        <dbReference type="EMBL" id="QEG24847.1"/>
    </source>
</evidence>